<comment type="caution">
    <text evidence="3">The sequence shown here is derived from an EMBL/GenBank/DDBJ whole genome shotgun (WGS) entry which is preliminary data.</text>
</comment>
<dbReference type="InterPro" id="IPR011990">
    <property type="entry name" value="TPR-like_helical_dom_sf"/>
</dbReference>
<dbReference type="Gene3D" id="3.40.50.300">
    <property type="entry name" value="P-loop containing nucleotide triphosphate hydrolases"/>
    <property type="match status" value="1"/>
</dbReference>
<dbReference type="CDD" id="cd21037">
    <property type="entry name" value="MLKL_NTD"/>
    <property type="match status" value="1"/>
</dbReference>
<evidence type="ECO:0000259" key="2">
    <source>
        <dbReference type="Pfam" id="PF20703"/>
    </source>
</evidence>
<protein>
    <recommendedName>
        <fullName evidence="2">Novel STAND NTPase 1 domain-containing protein</fullName>
    </recommendedName>
</protein>
<dbReference type="Gene3D" id="1.20.930.20">
    <property type="entry name" value="Adaptor protein Cbl, N-terminal domain"/>
    <property type="match status" value="1"/>
</dbReference>
<dbReference type="SUPFAM" id="SSF52540">
    <property type="entry name" value="P-loop containing nucleoside triphosphate hydrolases"/>
    <property type="match status" value="1"/>
</dbReference>
<accession>A0ABR1JNC9</accession>
<name>A0ABR1JNC9_9AGAR</name>
<dbReference type="InterPro" id="IPR059179">
    <property type="entry name" value="MLKL-like_MCAfunc"/>
</dbReference>
<evidence type="ECO:0000256" key="1">
    <source>
        <dbReference type="SAM" id="Coils"/>
    </source>
</evidence>
<feature type="domain" description="Novel STAND NTPase 1" evidence="2">
    <location>
        <begin position="202"/>
        <end position="356"/>
    </location>
</feature>
<evidence type="ECO:0000313" key="3">
    <source>
        <dbReference type="EMBL" id="KAK7464466.1"/>
    </source>
</evidence>
<gene>
    <name evidence="3" type="ORF">VKT23_006636</name>
</gene>
<proteinExistence type="predicted"/>
<dbReference type="InterPro" id="IPR036537">
    <property type="entry name" value="Adaptor_Cbl_N_dom_sf"/>
</dbReference>
<dbReference type="SUPFAM" id="SSF48452">
    <property type="entry name" value="TPR-like"/>
    <property type="match status" value="1"/>
</dbReference>
<dbReference type="Proteomes" id="UP001498398">
    <property type="component" value="Unassembled WGS sequence"/>
</dbReference>
<dbReference type="PANTHER" id="PTHR47691">
    <property type="entry name" value="REGULATOR-RELATED"/>
    <property type="match status" value="1"/>
</dbReference>
<keyword evidence="4" id="KW-1185">Reference proteome</keyword>
<feature type="coiled-coil region" evidence="1">
    <location>
        <begin position="32"/>
        <end position="59"/>
    </location>
</feature>
<sequence length="903" mass="102041">MVTDVTLVTLQVVASAIPFPPASGAVKAAIHLIEMCQNARTASEQINELRERVKALSLVMVQGLSGKPMEQIPDPVRDDVEQLQKELNVIEPALKKISERNRLVNILFKNTNDKAMNKCLRRLNGALGNFEFSRQIKDAMVLERLQYEVHLTYTMLRDMHTNMEGMKRDLSEVRKLVQDFHTDFRQESKPASRRSRFPPVSSVFYGREELVERLATKLTTPPQGTEQALVTLLGPGGMGKTSVGLAVMEHRSVIERFKGNRFWVPCESAESASLLLDALYESLGINKQSGKPLDDILDELEPPSGHLDLQPARVLLLDNFETPWNLGRQERKEVENILRSVMRIPRVSILITMRANQSPTEGWEEERITPLNPEASIKIYKSIHPKGKTHRLPELLASIGHFPLAVTLVAKYAQTNNATPTDLLEAWDREGIVSLDGQDNRISTSIKLSVDSPPMKQNPDSLKLLVLLAFFPGGVPTVYLRDWLPPSIDRLKALSVLSTTALVEQRDGLVMVIPVIRSYVLHSGHTPQKNLEEAREHVRLLCCSLLAQHKSLPGDPPYLTDKAFISSQEANFQSILLDATSGPLDVDANPSVLEALLTLCWHQIWTRPRIELIQHTLSLSERSRNERYIAESLACYGEMCIVMTQLKDAIRYLTLAHDKFINLNDKSAAAVCSIRLLESRMHHEPSFEDDLALVHRAKSEYGTDNPFGEALCFLYEGKVYWQKGDRELDALDALEQAKGRLEHLGKHFELAHCLYFLSRTYHRSRNFESRFPPDFDYLSTALHYAQQASDLYIQCGYGEYIGRGLVHLANVLEDQQSYKGAFWRAYQALDIWHSSGSAIGVAQALQRCGSILLAMGEYVPAHELLKKALVIYDEDEHTGYAKRIYKARCENSLDLVRRKLKET</sequence>
<dbReference type="InterPro" id="IPR049052">
    <property type="entry name" value="nSTAND1"/>
</dbReference>
<keyword evidence="1" id="KW-0175">Coiled coil</keyword>
<dbReference type="Gene3D" id="1.25.40.10">
    <property type="entry name" value="Tetratricopeptide repeat domain"/>
    <property type="match status" value="1"/>
</dbReference>
<evidence type="ECO:0000313" key="4">
    <source>
        <dbReference type="Proteomes" id="UP001498398"/>
    </source>
</evidence>
<reference evidence="3 4" key="1">
    <citation type="submission" date="2024-01" db="EMBL/GenBank/DDBJ databases">
        <title>A draft genome for the cacao thread blight pathogen Marasmiellus scandens.</title>
        <authorList>
            <person name="Baruah I.K."/>
            <person name="Leung J."/>
            <person name="Bukari Y."/>
            <person name="Amoako-Attah I."/>
            <person name="Meinhardt L.W."/>
            <person name="Bailey B.A."/>
            <person name="Cohen S.P."/>
        </authorList>
    </citation>
    <scope>NUCLEOTIDE SEQUENCE [LARGE SCALE GENOMIC DNA]</scope>
    <source>
        <strain evidence="3 4">GH-19</strain>
    </source>
</reference>
<dbReference type="Pfam" id="PF20703">
    <property type="entry name" value="nSTAND1"/>
    <property type="match status" value="1"/>
</dbReference>
<dbReference type="PANTHER" id="PTHR47691:SF3">
    <property type="entry name" value="HTH-TYPE TRANSCRIPTIONAL REGULATOR RV0890C-RELATED"/>
    <property type="match status" value="1"/>
</dbReference>
<dbReference type="InterPro" id="IPR027417">
    <property type="entry name" value="P-loop_NTPase"/>
</dbReference>
<organism evidence="3 4">
    <name type="scientific">Marasmiellus scandens</name>
    <dbReference type="NCBI Taxonomy" id="2682957"/>
    <lineage>
        <taxon>Eukaryota</taxon>
        <taxon>Fungi</taxon>
        <taxon>Dikarya</taxon>
        <taxon>Basidiomycota</taxon>
        <taxon>Agaricomycotina</taxon>
        <taxon>Agaricomycetes</taxon>
        <taxon>Agaricomycetidae</taxon>
        <taxon>Agaricales</taxon>
        <taxon>Marasmiineae</taxon>
        <taxon>Omphalotaceae</taxon>
        <taxon>Marasmiellus</taxon>
    </lineage>
</organism>
<dbReference type="EMBL" id="JBANRG010000008">
    <property type="protein sequence ID" value="KAK7464466.1"/>
    <property type="molecule type" value="Genomic_DNA"/>
</dbReference>